<comment type="caution">
    <text evidence="2">The sequence shown here is derived from an EMBL/GenBank/DDBJ whole genome shotgun (WGS) entry which is preliminary data.</text>
</comment>
<reference evidence="2 3" key="1">
    <citation type="submission" date="2020-02" db="EMBL/GenBank/DDBJ databases">
        <authorList>
            <person name="Ma Q."/>
            <person name="Huang Y."/>
            <person name="Song X."/>
            <person name="Pei D."/>
        </authorList>
    </citation>
    <scope>NUCLEOTIDE SEQUENCE [LARGE SCALE GENOMIC DNA]</scope>
    <source>
        <strain evidence="2">Sxm20200214</strain>
        <tissue evidence="2">Leaf</tissue>
    </source>
</reference>
<keyword evidence="3" id="KW-1185">Reference proteome</keyword>
<comment type="similarity">
    <text evidence="1">Belongs to the cytochrome P450 family.</text>
</comment>
<dbReference type="InterPro" id="IPR001128">
    <property type="entry name" value="Cyt_P450"/>
</dbReference>
<evidence type="ECO:0000256" key="1">
    <source>
        <dbReference type="ARBA" id="ARBA00010617"/>
    </source>
</evidence>
<evidence type="ECO:0000313" key="3">
    <source>
        <dbReference type="Proteomes" id="UP000886595"/>
    </source>
</evidence>
<gene>
    <name evidence="2" type="ORF">Bca52824_049015</name>
</gene>
<dbReference type="InterPro" id="IPR002401">
    <property type="entry name" value="Cyt_P450_E_grp-I"/>
</dbReference>
<dbReference type="EMBL" id="JAAMPC010000010">
    <property type="protein sequence ID" value="KAG2289411.1"/>
    <property type="molecule type" value="Genomic_DNA"/>
</dbReference>
<dbReference type="PRINTS" id="PR00463">
    <property type="entry name" value="EP450I"/>
</dbReference>
<dbReference type="InterPro" id="IPR036396">
    <property type="entry name" value="Cyt_P450_sf"/>
</dbReference>
<evidence type="ECO:0008006" key="4">
    <source>
        <dbReference type="Google" id="ProtNLM"/>
    </source>
</evidence>
<dbReference type="Gene3D" id="1.10.630.10">
    <property type="entry name" value="Cytochrome P450"/>
    <property type="match status" value="2"/>
</dbReference>
<name>A0A8X7UTS2_BRACI</name>
<dbReference type="OrthoDB" id="2789670at2759"/>
<dbReference type="GO" id="GO:0004497">
    <property type="term" value="F:monooxygenase activity"/>
    <property type="evidence" value="ECO:0007669"/>
    <property type="project" value="InterPro"/>
</dbReference>
<dbReference type="GO" id="GO:0005506">
    <property type="term" value="F:iron ion binding"/>
    <property type="evidence" value="ECO:0007669"/>
    <property type="project" value="InterPro"/>
</dbReference>
<dbReference type="PANTHER" id="PTHR47950">
    <property type="entry name" value="CYTOCHROME P450, FAMILY 76, SUBFAMILY C, POLYPEPTIDE 5-RELATED"/>
    <property type="match status" value="1"/>
</dbReference>
<proteinExistence type="inferred from homology"/>
<protein>
    <recommendedName>
        <fullName evidence="4">Cytochrome P450</fullName>
    </recommendedName>
</protein>
<evidence type="ECO:0000313" key="2">
    <source>
        <dbReference type="EMBL" id="KAG2289411.1"/>
    </source>
</evidence>
<accession>A0A8X7UTS2</accession>
<dbReference type="Pfam" id="PF00067">
    <property type="entry name" value="p450"/>
    <property type="match status" value="1"/>
</dbReference>
<dbReference type="GO" id="GO:0016705">
    <property type="term" value="F:oxidoreductase activity, acting on paired donors, with incorporation or reduction of molecular oxygen"/>
    <property type="evidence" value="ECO:0007669"/>
    <property type="project" value="InterPro"/>
</dbReference>
<dbReference type="SUPFAM" id="SSF48264">
    <property type="entry name" value="Cytochrome P450"/>
    <property type="match status" value="1"/>
</dbReference>
<organism evidence="2 3">
    <name type="scientific">Brassica carinata</name>
    <name type="common">Ethiopian mustard</name>
    <name type="synonym">Abyssinian cabbage</name>
    <dbReference type="NCBI Taxonomy" id="52824"/>
    <lineage>
        <taxon>Eukaryota</taxon>
        <taxon>Viridiplantae</taxon>
        <taxon>Streptophyta</taxon>
        <taxon>Embryophyta</taxon>
        <taxon>Tracheophyta</taxon>
        <taxon>Spermatophyta</taxon>
        <taxon>Magnoliopsida</taxon>
        <taxon>eudicotyledons</taxon>
        <taxon>Gunneridae</taxon>
        <taxon>Pentapetalae</taxon>
        <taxon>rosids</taxon>
        <taxon>malvids</taxon>
        <taxon>Brassicales</taxon>
        <taxon>Brassicaceae</taxon>
        <taxon>Brassiceae</taxon>
        <taxon>Brassica</taxon>
    </lineage>
</organism>
<dbReference type="GO" id="GO:0020037">
    <property type="term" value="F:heme binding"/>
    <property type="evidence" value="ECO:0007669"/>
    <property type="project" value="InterPro"/>
</dbReference>
<dbReference type="AlphaFoldDB" id="A0A8X7UTS2"/>
<sequence>MLVLALANTFLEIQESKGQLPPGPGRWPIIGNLFQMIMNRPAHQWIHRVMEDMETEIACFRFAGGVHVIIEKDKALADRAEAYSIRLISHGYNGVSFSSYADYRPFLRGWNVEGEEKDAREAVDIINRCNDPIIRERMHLWRDKGGNETEEDWLDIPIKQKMIKEYIYSHLRRLELNDVNVATIDNTMNTVEWTIAEMLNHQEILEKATKELNIIVGKDRLIQESDIPQLNYIKACCKESFRLHPPNAFLPPHGAREDTTLAGYFVPKGSQILMSCPGLGRNPKTWEEPDAFKPERHLVDHARDPVDVTLMEPDMLLGATKIVMLLARLLQGSNGLSHVELIAANTNLFMAKPLLASAKPRLAPGLYPKIQV</sequence>
<dbReference type="Proteomes" id="UP000886595">
    <property type="component" value="Unassembled WGS sequence"/>
</dbReference>